<comment type="caution">
    <text evidence="1">The sequence shown here is derived from an EMBL/GenBank/DDBJ whole genome shotgun (WGS) entry which is preliminary data.</text>
</comment>
<gene>
    <name evidence="1" type="ORF">A4H97_02310</name>
</gene>
<dbReference type="EMBL" id="LVXG01000012">
    <property type="protein sequence ID" value="OQP50694.1"/>
    <property type="molecule type" value="Genomic_DNA"/>
</dbReference>
<dbReference type="AlphaFoldDB" id="A0A1V9EXR4"/>
<proteinExistence type="predicted"/>
<accession>A0A1V9EXR4</accession>
<evidence type="ECO:0000313" key="1">
    <source>
        <dbReference type="EMBL" id="OQP50694.1"/>
    </source>
</evidence>
<evidence type="ECO:0000313" key="2">
    <source>
        <dbReference type="Proteomes" id="UP000192610"/>
    </source>
</evidence>
<dbReference type="Proteomes" id="UP000192610">
    <property type="component" value="Unassembled WGS sequence"/>
</dbReference>
<protein>
    <submittedName>
        <fullName evidence="1">Uncharacterized protein</fullName>
    </submittedName>
</protein>
<sequence>MRSLCLGTRRDGTGITAHVVRSLFGLHSEMFGCTEVKFEQSPNKVSIKTGRRPEPARFYLTVS</sequence>
<name>A0A1V9EXR4_9BACT</name>
<organism evidence="1 2">
    <name type="scientific">Niastella yeongjuensis</name>
    <dbReference type="NCBI Taxonomy" id="354355"/>
    <lineage>
        <taxon>Bacteria</taxon>
        <taxon>Pseudomonadati</taxon>
        <taxon>Bacteroidota</taxon>
        <taxon>Chitinophagia</taxon>
        <taxon>Chitinophagales</taxon>
        <taxon>Chitinophagaceae</taxon>
        <taxon>Niastella</taxon>
    </lineage>
</organism>
<keyword evidence="2" id="KW-1185">Reference proteome</keyword>
<reference evidence="2" key="1">
    <citation type="submission" date="2016-04" db="EMBL/GenBank/DDBJ databases">
        <authorList>
            <person name="Chen L."/>
            <person name="Zhuang W."/>
            <person name="Wang G."/>
        </authorList>
    </citation>
    <scope>NUCLEOTIDE SEQUENCE [LARGE SCALE GENOMIC DNA]</scope>
    <source>
        <strain evidence="2">17621</strain>
    </source>
</reference>